<proteinExistence type="predicted"/>
<feature type="compositionally biased region" description="Basic and acidic residues" evidence="1">
    <location>
        <begin position="137"/>
        <end position="153"/>
    </location>
</feature>
<feature type="compositionally biased region" description="Basic residues" evidence="1">
    <location>
        <begin position="427"/>
        <end position="442"/>
    </location>
</feature>
<feature type="compositionally biased region" description="Basic and acidic residues" evidence="1">
    <location>
        <begin position="443"/>
        <end position="465"/>
    </location>
</feature>
<accession>A0AA39YBD2</accession>
<feature type="compositionally biased region" description="Polar residues" evidence="1">
    <location>
        <begin position="840"/>
        <end position="851"/>
    </location>
</feature>
<sequence>METIPGSYPADTPVATPQATPQQEPNMLSQPAPHHHGILGHHDHPERNKLHKPGHLRGHNQADSGGDFETTSSEPIQSKSQEPRTLPTLETAGDGAHATEEPLPFDEPKTSDSPPTQQDPDYTFTRHGESATVDQPRQSESKPSKDVGTKRSSNDNSPPYWGSLPKAATGGIYNTVMGHGSPKDDHAQHHNLPQRSAERAHVAGHTTDYPRGGVYNTVAGHGSQDEESKRHAAQEVSFAAPLPEIKEDKPLQLENMGAGKSDLATGGFLPVNADTELNSSTGAADQQLASVSETNSRNASTAGSGPRAFPLVSEHDRLDSQQSKPEDRDDVPESRSRTRDSTLMAAAATGAGTAMAVSEKNKPNKLKKRQESPTEETRGRKDEEHTVSGVIGGSLPRQPQEESESSQPKRGSSRSKSKSDEGSHASNAKKHSILGIFHRRKGSKGEAEEPKYADAEHHSQRKEEAAAAGAAGAGTSGLFHHHKEKEKNQRSSSGPMAAQTDRHQPSKRMSGNESAAATLAESAGAFGILYQKPTEESREGTASARPSDATAPSVPSKSEKRRSYSPRSSAALPEGVQIGDPNWESARDSRGSAGSQIDPSDSQKHSGSDAMKYAAAGTTAGIGASLFARDQQKSPDSRTGAPAFEHPREPPSTPFNASQSASSKSDRRSEPSPKTMPVRPSEGAAIKSGDYNMLSSGTASGAKSTVPAASREASRDEQYNHLRSGTESGVKTVWHSTDETPANAKGSLTSNSQNNEYNHLGSGTASGVKAHATGPTGQQAVFRATASPHGEDSSEEEYNVLTSGTPSGVKIKHRSQQTSFAEGADDRHHPFPTGDGQYDTLASGTRSADNAQQRERSNQPQIETQAARHTLIAAPMPMPDLREGSPSIPRETETRDYPSPEQAQEMSPTVLPESYRAQSHTAPGTEDVLDYPPPDKAKDMSPAVLPESYTAQSHAAPNTDAESTPSKASTSSSKYSEPEYTTKLTDPALAAATGAWAAKAGTSSGVPDRAKILHKCEHCGMDSDITSEFTRENMAKVTNKPGSTGNWWQNAWTSA</sequence>
<keyword evidence="3" id="KW-1185">Reference proteome</keyword>
<feature type="compositionally biased region" description="Polar residues" evidence="1">
    <location>
        <begin position="275"/>
        <end position="303"/>
    </location>
</feature>
<comment type="caution">
    <text evidence="2">The sequence shown here is derived from an EMBL/GenBank/DDBJ whole genome shotgun (WGS) entry which is preliminary data.</text>
</comment>
<feature type="compositionally biased region" description="Polar residues" evidence="1">
    <location>
        <begin position="111"/>
        <end position="120"/>
    </location>
</feature>
<evidence type="ECO:0000313" key="2">
    <source>
        <dbReference type="EMBL" id="KAK0648387.1"/>
    </source>
</evidence>
<name>A0AA39YBD2_9PEZI</name>
<organism evidence="2 3">
    <name type="scientific">Cercophora newfieldiana</name>
    <dbReference type="NCBI Taxonomy" id="92897"/>
    <lineage>
        <taxon>Eukaryota</taxon>
        <taxon>Fungi</taxon>
        <taxon>Dikarya</taxon>
        <taxon>Ascomycota</taxon>
        <taxon>Pezizomycotina</taxon>
        <taxon>Sordariomycetes</taxon>
        <taxon>Sordariomycetidae</taxon>
        <taxon>Sordariales</taxon>
        <taxon>Lasiosphaeriaceae</taxon>
        <taxon>Cercophora</taxon>
    </lineage>
</organism>
<gene>
    <name evidence="2" type="ORF">B0T16DRAFT_408114</name>
</gene>
<protein>
    <submittedName>
        <fullName evidence="2">Uncharacterized protein</fullName>
    </submittedName>
</protein>
<evidence type="ECO:0000256" key="1">
    <source>
        <dbReference type="SAM" id="MobiDB-lite"/>
    </source>
</evidence>
<feature type="compositionally biased region" description="Polar residues" evidence="1">
    <location>
        <begin position="693"/>
        <end position="703"/>
    </location>
</feature>
<feature type="region of interest" description="Disordered" evidence="1">
    <location>
        <begin position="624"/>
        <end position="980"/>
    </location>
</feature>
<feature type="region of interest" description="Disordered" evidence="1">
    <location>
        <begin position="1"/>
        <end position="612"/>
    </location>
</feature>
<feature type="compositionally biased region" description="Basic and acidic residues" evidence="1">
    <location>
        <begin position="369"/>
        <end position="386"/>
    </location>
</feature>
<evidence type="ECO:0000313" key="3">
    <source>
        <dbReference type="Proteomes" id="UP001174936"/>
    </source>
</evidence>
<reference evidence="2" key="1">
    <citation type="submission" date="2023-06" db="EMBL/GenBank/DDBJ databases">
        <title>Genome-scale phylogeny and comparative genomics of the fungal order Sordariales.</title>
        <authorList>
            <consortium name="Lawrence Berkeley National Laboratory"/>
            <person name="Hensen N."/>
            <person name="Bonometti L."/>
            <person name="Westerberg I."/>
            <person name="Brannstrom I.O."/>
            <person name="Guillou S."/>
            <person name="Cros-Aarteil S."/>
            <person name="Calhoun S."/>
            <person name="Haridas S."/>
            <person name="Kuo A."/>
            <person name="Mondo S."/>
            <person name="Pangilinan J."/>
            <person name="Riley R."/>
            <person name="Labutti K."/>
            <person name="Andreopoulos B."/>
            <person name="Lipzen A."/>
            <person name="Chen C."/>
            <person name="Yanf M."/>
            <person name="Daum C."/>
            <person name="Ng V."/>
            <person name="Clum A."/>
            <person name="Steindorff A."/>
            <person name="Ohm R."/>
            <person name="Martin F."/>
            <person name="Silar P."/>
            <person name="Natvig D."/>
            <person name="Lalanne C."/>
            <person name="Gautier V."/>
            <person name="Ament-Velasquez S.L."/>
            <person name="Kruys A."/>
            <person name="Hutchinson M.I."/>
            <person name="Powell A.J."/>
            <person name="Barry K."/>
            <person name="Miller A.N."/>
            <person name="Grigoriev I.V."/>
            <person name="Debuchy R."/>
            <person name="Gladieux P."/>
            <person name="Thoren M.H."/>
            <person name="Johannesson H."/>
        </authorList>
    </citation>
    <scope>NUCLEOTIDE SEQUENCE</scope>
    <source>
        <strain evidence="2">SMH2532-1</strain>
    </source>
</reference>
<dbReference type="EMBL" id="JAULSV010000003">
    <property type="protein sequence ID" value="KAK0648387.1"/>
    <property type="molecule type" value="Genomic_DNA"/>
</dbReference>
<feature type="compositionally biased region" description="Low complexity" evidence="1">
    <location>
        <begin position="344"/>
        <end position="356"/>
    </location>
</feature>
<feature type="compositionally biased region" description="Polar residues" evidence="1">
    <location>
        <begin position="746"/>
        <end position="765"/>
    </location>
</feature>
<feature type="compositionally biased region" description="Basic residues" evidence="1">
    <location>
        <begin position="49"/>
        <end position="58"/>
    </location>
</feature>
<feature type="compositionally biased region" description="Low complexity" evidence="1">
    <location>
        <begin position="513"/>
        <end position="525"/>
    </location>
</feature>
<dbReference type="Proteomes" id="UP001174936">
    <property type="component" value="Unassembled WGS sequence"/>
</dbReference>
<feature type="compositionally biased region" description="Polar residues" evidence="1">
    <location>
        <begin position="69"/>
        <end position="80"/>
    </location>
</feature>
<feature type="compositionally biased region" description="Polar residues" evidence="1">
    <location>
        <begin position="15"/>
        <end position="29"/>
    </location>
</feature>
<feature type="compositionally biased region" description="Low complexity" evidence="1">
    <location>
        <begin position="961"/>
        <end position="980"/>
    </location>
</feature>
<feature type="compositionally biased region" description="Basic and acidic residues" evidence="1">
    <location>
        <begin position="223"/>
        <end position="233"/>
    </location>
</feature>
<dbReference type="AlphaFoldDB" id="A0AA39YBD2"/>
<feature type="compositionally biased region" description="Basic and acidic residues" evidence="1">
    <location>
        <begin position="313"/>
        <end position="340"/>
    </location>
</feature>